<feature type="region of interest" description="Disordered" evidence="1">
    <location>
        <begin position="51"/>
        <end position="86"/>
    </location>
</feature>
<proteinExistence type="predicted"/>
<accession>A0ABN9YAT4</accession>
<sequence>MAAQTAAARETGAHSSWARHSAPPGGPRQPPAVATGHAACTLEAVVEGGSTPLRAAAGEFPGPPGRAREQDADVAESETTSAFDQERGYACEMITKLNGQLAKSEATAARGQTRAFQQARRYASAKITELNAKTADSERHASQKVSKQNAQTAESESETTPASDQAQRCASENTMELHAHMAEPDATPTFEQIWG</sequence>
<feature type="region of interest" description="Disordered" evidence="1">
    <location>
        <begin position="1"/>
        <end position="37"/>
    </location>
</feature>
<feature type="compositionally biased region" description="Low complexity" evidence="1">
    <location>
        <begin position="1"/>
        <end position="10"/>
    </location>
</feature>
<dbReference type="Proteomes" id="UP001189429">
    <property type="component" value="Unassembled WGS sequence"/>
</dbReference>
<evidence type="ECO:0000256" key="1">
    <source>
        <dbReference type="SAM" id="MobiDB-lite"/>
    </source>
</evidence>
<evidence type="ECO:0000313" key="2">
    <source>
        <dbReference type="EMBL" id="CAK0909749.1"/>
    </source>
</evidence>
<feature type="region of interest" description="Disordered" evidence="1">
    <location>
        <begin position="131"/>
        <end position="195"/>
    </location>
</feature>
<organism evidence="2 3">
    <name type="scientific">Prorocentrum cordatum</name>
    <dbReference type="NCBI Taxonomy" id="2364126"/>
    <lineage>
        <taxon>Eukaryota</taxon>
        <taxon>Sar</taxon>
        <taxon>Alveolata</taxon>
        <taxon>Dinophyceae</taxon>
        <taxon>Prorocentrales</taxon>
        <taxon>Prorocentraceae</taxon>
        <taxon>Prorocentrum</taxon>
    </lineage>
</organism>
<evidence type="ECO:0000313" key="3">
    <source>
        <dbReference type="Proteomes" id="UP001189429"/>
    </source>
</evidence>
<dbReference type="EMBL" id="CAUYUJ010022251">
    <property type="protein sequence ID" value="CAK0909749.1"/>
    <property type="molecule type" value="Genomic_DNA"/>
</dbReference>
<keyword evidence="3" id="KW-1185">Reference proteome</keyword>
<gene>
    <name evidence="2" type="ORF">PCOR1329_LOCUS84085</name>
</gene>
<comment type="caution">
    <text evidence="2">The sequence shown here is derived from an EMBL/GenBank/DDBJ whole genome shotgun (WGS) entry which is preliminary data.</text>
</comment>
<feature type="compositionally biased region" description="Polar residues" evidence="1">
    <location>
        <begin position="143"/>
        <end position="174"/>
    </location>
</feature>
<protein>
    <submittedName>
        <fullName evidence="2">Uncharacterized protein</fullName>
    </submittedName>
</protein>
<name>A0ABN9YAT4_9DINO</name>
<reference evidence="2" key="1">
    <citation type="submission" date="2023-10" db="EMBL/GenBank/DDBJ databases">
        <authorList>
            <person name="Chen Y."/>
            <person name="Shah S."/>
            <person name="Dougan E. K."/>
            <person name="Thang M."/>
            <person name="Chan C."/>
        </authorList>
    </citation>
    <scope>NUCLEOTIDE SEQUENCE [LARGE SCALE GENOMIC DNA]</scope>
</reference>